<proteinExistence type="predicted"/>
<evidence type="ECO:0000313" key="3">
    <source>
        <dbReference type="Proteomes" id="UP000217289"/>
    </source>
</evidence>
<name>A0A250IFA2_9BACT</name>
<accession>A0A250IFA2</accession>
<reference evidence="2 3" key="1">
    <citation type="submission" date="2017-06" db="EMBL/GenBank/DDBJ databases">
        <authorList>
            <person name="Kim H.J."/>
            <person name="Triplett B.A."/>
        </authorList>
    </citation>
    <scope>NUCLEOTIDE SEQUENCE [LARGE SCALE GENOMIC DNA]</scope>
    <source>
        <strain evidence="2 3">DSM 14713</strain>
    </source>
</reference>
<sequence>MRMNRLGLLSALLSSSLMSGCVYSDASDPGDVTFSWSFAGANCAQERRIEQVLVTIPGEALENRGYYPCSINGYDGITLHDFAPGTYDFSLDAIDYDGYYSYRAVGTFTVDGNIVVNVDLTPTHY</sequence>
<keyword evidence="1" id="KW-0732">Signal</keyword>
<organism evidence="2 3">
    <name type="scientific">Melittangium boletus DSM 14713</name>
    <dbReference type="NCBI Taxonomy" id="1294270"/>
    <lineage>
        <taxon>Bacteria</taxon>
        <taxon>Pseudomonadati</taxon>
        <taxon>Myxococcota</taxon>
        <taxon>Myxococcia</taxon>
        <taxon>Myxococcales</taxon>
        <taxon>Cystobacterineae</taxon>
        <taxon>Archangiaceae</taxon>
        <taxon>Melittangium</taxon>
    </lineage>
</organism>
<gene>
    <name evidence="2" type="ORF">MEBOL_003071</name>
</gene>
<feature type="signal peptide" evidence="1">
    <location>
        <begin position="1"/>
        <end position="26"/>
    </location>
</feature>
<dbReference type="OrthoDB" id="5520502at2"/>
<evidence type="ECO:0000313" key="2">
    <source>
        <dbReference type="EMBL" id="ATB29616.1"/>
    </source>
</evidence>
<evidence type="ECO:0008006" key="4">
    <source>
        <dbReference type="Google" id="ProtNLM"/>
    </source>
</evidence>
<dbReference type="PROSITE" id="PS51257">
    <property type="entry name" value="PROKAR_LIPOPROTEIN"/>
    <property type="match status" value="1"/>
</dbReference>
<dbReference type="KEGG" id="mbd:MEBOL_003071"/>
<dbReference type="AlphaFoldDB" id="A0A250IFA2"/>
<keyword evidence="3" id="KW-1185">Reference proteome</keyword>
<protein>
    <recommendedName>
        <fullName evidence="4">Ig-like domain-containing protein</fullName>
    </recommendedName>
</protein>
<dbReference type="Proteomes" id="UP000217289">
    <property type="component" value="Chromosome"/>
</dbReference>
<evidence type="ECO:0000256" key="1">
    <source>
        <dbReference type="SAM" id="SignalP"/>
    </source>
</evidence>
<dbReference type="RefSeq" id="WP_095978158.1">
    <property type="nucleotide sequence ID" value="NZ_CP022163.1"/>
</dbReference>
<feature type="chain" id="PRO_5012716006" description="Ig-like domain-containing protein" evidence="1">
    <location>
        <begin position="27"/>
        <end position="125"/>
    </location>
</feature>
<dbReference type="EMBL" id="CP022163">
    <property type="protein sequence ID" value="ATB29616.1"/>
    <property type="molecule type" value="Genomic_DNA"/>
</dbReference>